<dbReference type="GO" id="GO:0061723">
    <property type="term" value="P:glycophagy"/>
    <property type="evidence" value="ECO:0000318"/>
    <property type="project" value="GO_Central"/>
</dbReference>
<protein>
    <submittedName>
        <fullName evidence="2">Uncharacterized protein</fullName>
    </submittedName>
</protein>
<dbReference type="InParanoid" id="A0A6I8NGL7"/>
<name>A0A6I8NGL7_ORNAN</name>
<dbReference type="Ensembl" id="ENSOANT00000074016.1">
    <property type="protein sequence ID" value="ENSOANP00000039856.1"/>
    <property type="gene ID" value="ENSOANG00000047431.1"/>
</dbReference>
<evidence type="ECO:0000256" key="1">
    <source>
        <dbReference type="SAM" id="MobiDB-lite"/>
    </source>
</evidence>
<organism evidence="2 3">
    <name type="scientific">Ornithorhynchus anatinus</name>
    <name type="common">Duckbill platypus</name>
    <dbReference type="NCBI Taxonomy" id="9258"/>
    <lineage>
        <taxon>Eukaryota</taxon>
        <taxon>Metazoa</taxon>
        <taxon>Chordata</taxon>
        <taxon>Craniata</taxon>
        <taxon>Vertebrata</taxon>
        <taxon>Euteleostomi</taxon>
        <taxon>Mammalia</taxon>
        <taxon>Monotremata</taxon>
        <taxon>Ornithorhynchidae</taxon>
        <taxon>Ornithorhynchus</taxon>
    </lineage>
</organism>
<reference evidence="2" key="2">
    <citation type="submission" date="2025-08" db="UniProtKB">
        <authorList>
            <consortium name="Ensembl"/>
        </authorList>
    </citation>
    <scope>IDENTIFICATION</scope>
    <source>
        <strain evidence="2">Glennie</strain>
    </source>
</reference>
<feature type="compositionally biased region" description="Gly residues" evidence="1">
    <location>
        <begin position="64"/>
        <end position="74"/>
    </location>
</feature>
<reference evidence="2" key="3">
    <citation type="submission" date="2025-09" db="UniProtKB">
        <authorList>
            <consortium name="Ensembl"/>
        </authorList>
    </citation>
    <scope>IDENTIFICATION</scope>
    <source>
        <strain evidence="2">Glennie</strain>
    </source>
</reference>
<evidence type="ECO:0000313" key="3">
    <source>
        <dbReference type="Proteomes" id="UP000002279"/>
    </source>
</evidence>
<accession>A0A6I8NGL7</accession>
<proteinExistence type="predicted"/>
<keyword evidence="3" id="KW-1185">Reference proteome</keyword>
<feature type="compositionally biased region" description="Low complexity" evidence="1">
    <location>
        <begin position="37"/>
        <end position="48"/>
    </location>
</feature>
<dbReference type="GO" id="GO:0019787">
    <property type="term" value="F:ubiquitin-like protein transferase activity"/>
    <property type="evidence" value="ECO:0000318"/>
    <property type="project" value="GO_Central"/>
</dbReference>
<reference evidence="2 3" key="1">
    <citation type="journal article" date="2008" name="Nature">
        <title>Genome analysis of the platypus reveals unique signatures of evolution.</title>
        <authorList>
            <person name="Warren W.C."/>
            <person name="Hillier L.W."/>
            <person name="Marshall Graves J.A."/>
            <person name="Birney E."/>
            <person name="Ponting C.P."/>
            <person name="Grutzner F."/>
            <person name="Belov K."/>
            <person name="Miller W."/>
            <person name="Clarke L."/>
            <person name="Chinwalla A.T."/>
            <person name="Yang S.P."/>
            <person name="Heger A."/>
            <person name="Locke D.P."/>
            <person name="Miethke P."/>
            <person name="Waters P.D."/>
            <person name="Veyrunes F."/>
            <person name="Fulton L."/>
            <person name="Fulton B."/>
            <person name="Graves T."/>
            <person name="Wallis J."/>
            <person name="Puente X.S."/>
            <person name="Lopez-Otin C."/>
            <person name="Ordonez G.R."/>
            <person name="Eichler E.E."/>
            <person name="Chen L."/>
            <person name="Cheng Z."/>
            <person name="Deakin J.E."/>
            <person name="Alsop A."/>
            <person name="Thompson K."/>
            <person name="Kirby P."/>
            <person name="Papenfuss A.T."/>
            <person name="Wakefield M.J."/>
            <person name="Olender T."/>
            <person name="Lancet D."/>
            <person name="Huttley G.A."/>
            <person name="Smit A.F."/>
            <person name="Pask A."/>
            <person name="Temple-Smith P."/>
            <person name="Batzer M.A."/>
            <person name="Walker J.A."/>
            <person name="Konkel M.K."/>
            <person name="Harris R.S."/>
            <person name="Whittington C.M."/>
            <person name="Wong E.S."/>
            <person name="Gemmell N.J."/>
            <person name="Buschiazzo E."/>
            <person name="Vargas Jentzsch I.M."/>
            <person name="Merkel A."/>
            <person name="Schmitz J."/>
            <person name="Zemann A."/>
            <person name="Churakov G."/>
            <person name="Kriegs J.O."/>
            <person name="Brosius J."/>
            <person name="Murchison E.P."/>
            <person name="Sachidanandam R."/>
            <person name="Smith C."/>
            <person name="Hannon G.J."/>
            <person name="Tsend-Ayush E."/>
            <person name="McMillan D."/>
            <person name="Attenborough R."/>
            <person name="Rens W."/>
            <person name="Ferguson-Smith M."/>
            <person name="Lefevre C.M."/>
            <person name="Sharp J.A."/>
            <person name="Nicholas K.R."/>
            <person name="Ray D.A."/>
            <person name="Kube M."/>
            <person name="Reinhardt R."/>
            <person name="Pringle T.H."/>
            <person name="Taylor J."/>
            <person name="Jones R.C."/>
            <person name="Nixon B."/>
            <person name="Dacheux J.L."/>
            <person name="Niwa H."/>
            <person name="Sekita Y."/>
            <person name="Huang X."/>
            <person name="Stark A."/>
            <person name="Kheradpour P."/>
            <person name="Kellis M."/>
            <person name="Flicek P."/>
            <person name="Chen Y."/>
            <person name="Webber C."/>
            <person name="Hardison R."/>
            <person name="Nelson J."/>
            <person name="Hallsworth-Pepin K."/>
            <person name="Delehaunty K."/>
            <person name="Markovic C."/>
            <person name="Minx P."/>
            <person name="Feng Y."/>
            <person name="Kremitzki C."/>
            <person name="Mitreva M."/>
            <person name="Glasscock J."/>
            <person name="Wylie T."/>
            <person name="Wohldmann P."/>
            <person name="Thiru P."/>
            <person name="Nhan M.N."/>
            <person name="Pohl C.S."/>
            <person name="Smith S.M."/>
            <person name="Hou S."/>
            <person name="Nefedov M."/>
            <person name="de Jong P.J."/>
            <person name="Renfree M.B."/>
            <person name="Mardis E.R."/>
            <person name="Wilson R.K."/>
        </authorList>
    </citation>
    <scope>NUCLEOTIDE SEQUENCE [LARGE SCALE GENOMIC DNA]</scope>
    <source>
        <strain evidence="2 3">Glennie</strain>
    </source>
</reference>
<feature type="region of interest" description="Disordered" evidence="1">
    <location>
        <begin position="15"/>
        <end position="74"/>
    </location>
</feature>
<dbReference type="Proteomes" id="UP000002279">
    <property type="component" value="Chromosome 14"/>
</dbReference>
<dbReference type="Bgee" id="ENSOANG00000047431">
    <property type="expression patterns" value="Expressed in heart and 7 other cell types or tissues"/>
</dbReference>
<feature type="compositionally biased region" description="Gly residues" evidence="1">
    <location>
        <begin position="17"/>
        <end position="32"/>
    </location>
</feature>
<dbReference type="GO" id="GO:0044804">
    <property type="term" value="P:nucleophagy"/>
    <property type="evidence" value="ECO:0000318"/>
    <property type="project" value="GO_Central"/>
</dbReference>
<evidence type="ECO:0000313" key="2">
    <source>
        <dbReference type="Ensembl" id="ENSOANP00000039856.1"/>
    </source>
</evidence>
<dbReference type="AlphaFoldDB" id="A0A6I8NGL7"/>
<dbReference type="GO" id="GO:0000045">
    <property type="term" value="P:autophagosome assembly"/>
    <property type="evidence" value="ECO:0000318"/>
    <property type="project" value="GO_Central"/>
</dbReference>
<sequence length="229" mass="22458">MPMRMTTGLLASSSILGGAGEGVRGPGRGRGPGPGPGARMVSYGGSPRSPAPPAGTPLVAQRGRGAGAGPGAGAGDGGCGGSCWAAAADGLAGMLGSPPRPPPPAPLRARIPPPSAQLLGARCSASASGSCPGSCPGLRLLPRLLSRPPAPAPAPVLGSGSCPGSAPTRTSAPAPGSDLLPPGKQFLVTKIVPCYKRCKQMEYSDELEAIIEEDDGDGGWVDTYHNAGK</sequence>
<feature type="region of interest" description="Disordered" evidence="1">
    <location>
        <begin position="151"/>
        <end position="180"/>
    </location>
</feature>
<dbReference type="GO" id="GO:0000407">
    <property type="term" value="C:phagophore assembly site"/>
    <property type="evidence" value="ECO:0000318"/>
    <property type="project" value="GO_Central"/>
</dbReference>